<feature type="compositionally biased region" description="Polar residues" evidence="1">
    <location>
        <begin position="250"/>
        <end position="263"/>
    </location>
</feature>
<dbReference type="AlphaFoldDB" id="A0A8S3YR21"/>
<feature type="compositionally biased region" description="Basic and acidic residues" evidence="1">
    <location>
        <begin position="235"/>
        <end position="249"/>
    </location>
</feature>
<reference evidence="3" key="1">
    <citation type="submission" date="2021-04" db="EMBL/GenBank/DDBJ databases">
        <authorList>
            <consortium name="Molecular Ecology Group"/>
        </authorList>
    </citation>
    <scope>NUCLEOTIDE SEQUENCE</scope>
</reference>
<keyword evidence="2" id="KW-0732">Signal</keyword>
<protein>
    <submittedName>
        <fullName evidence="3">Uncharacterized protein</fullName>
    </submittedName>
</protein>
<feature type="compositionally biased region" description="Polar residues" evidence="1">
    <location>
        <begin position="134"/>
        <end position="158"/>
    </location>
</feature>
<feature type="compositionally biased region" description="Basic and acidic residues" evidence="1">
    <location>
        <begin position="460"/>
        <end position="469"/>
    </location>
</feature>
<feature type="compositionally biased region" description="Basic and acidic residues" evidence="1">
    <location>
        <begin position="413"/>
        <end position="425"/>
    </location>
</feature>
<feature type="compositionally biased region" description="Basic and acidic residues" evidence="1">
    <location>
        <begin position="271"/>
        <end position="288"/>
    </location>
</feature>
<feature type="chain" id="PRO_5035813102" evidence="2">
    <location>
        <begin position="24"/>
        <end position="542"/>
    </location>
</feature>
<dbReference type="OrthoDB" id="6106237at2759"/>
<feature type="compositionally biased region" description="Polar residues" evidence="1">
    <location>
        <begin position="71"/>
        <end position="85"/>
    </location>
</feature>
<feature type="region of interest" description="Disordered" evidence="1">
    <location>
        <begin position="25"/>
        <end position="159"/>
    </location>
</feature>
<gene>
    <name evidence="3" type="ORF">CUNI_LOCUS5255</name>
</gene>
<feature type="region of interest" description="Disordered" evidence="1">
    <location>
        <begin position="181"/>
        <end position="307"/>
    </location>
</feature>
<feature type="compositionally biased region" description="Polar residues" evidence="1">
    <location>
        <begin position="92"/>
        <end position="126"/>
    </location>
</feature>
<proteinExistence type="predicted"/>
<evidence type="ECO:0000256" key="1">
    <source>
        <dbReference type="SAM" id="MobiDB-lite"/>
    </source>
</evidence>
<feature type="region of interest" description="Disordered" evidence="1">
    <location>
        <begin position="341"/>
        <end position="480"/>
    </location>
</feature>
<feature type="compositionally biased region" description="Basic and acidic residues" evidence="1">
    <location>
        <begin position="382"/>
        <end position="399"/>
    </location>
</feature>
<evidence type="ECO:0000256" key="2">
    <source>
        <dbReference type="SAM" id="SignalP"/>
    </source>
</evidence>
<evidence type="ECO:0000313" key="4">
    <source>
        <dbReference type="Proteomes" id="UP000678393"/>
    </source>
</evidence>
<evidence type="ECO:0000313" key="3">
    <source>
        <dbReference type="EMBL" id="CAG5119697.1"/>
    </source>
</evidence>
<organism evidence="3 4">
    <name type="scientific">Candidula unifasciata</name>
    <dbReference type="NCBI Taxonomy" id="100452"/>
    <lineage>
        <taxon>Eukaryota</taxon>
        <taxon>Metazoa</taxon>
        <taxon>Spiralia</taxon>
        <taxon>Lophotrochozoa</taxon>
        <taxon>Mollusca</taxon>
        <taxon>Gastropoda</taxon>
        <taxon>Heterobranchia</taxon>
        <taxon>Euthyneura</taxon>
        <taxon>Panpulmonata</taxon>
        <taxon>Eupulmonata</taxon>
        <taxon>Stylommatophora</taxon>
        <taxon>Helicina</taxon>
        <taxon>Helicoidea</taxon>
        <taxon>Geomitridae</taxon>
        <taxon>Candidula</taxon>
    </lineage>
</organism>
<feature type="compositionally biased region" description="Basic and acidic residues" evidence="1">
    <location>
        <begin position="511"/>
        <end position="526"/>
    </location>
</feature>
<feature type="compositionally biased region" description="Basic and acidic residues" evidence="1">
    <location>
        <begin position="54"/>
        <end position="63"/>
    </location>
</feature>
<feature type="compositionally biased region" description="Polar residues" evidence="1">
    <location>
        <begin position="533"/>
        <end position="542"/>
    </location>
</feature>
<comment type="caution">
    <text evidence="3">The sequence shown here is derived from an EMBL/GenBank/DDBJ whole genome shotgun (WGS) entry which is preliminary data.</text>
</comment>
<dbReference type="Proteomes" id="UP000678393">
    <property type="component" value="Unassembled WGS sequence"/>
</dbReference>
<name>A0A8S3YR21_9EUPU</name>
<keyword evidence="4" id="KW-1185">Reference proteome</keyword>
<feature type="non-terminal residue" evidence="3">
    <location>
        <position position="1"/>
    </location>
</feature>
<feature type="compositionally biased region" description="Low complexity" evidence="1">
    <location>
        <begin position="181"/>
        <end position="234"/>
    </location>
</feature>
<feature type="region of interest" description="Disordered" evidence="1">
    <location>
        <begin position="511"/>
        <end position="542"/>
    </location>
</feature>
<feature type="compositionally biased region" description="Basic and acidic residues" evidence="1">
    <location>
        <begin position="353"/>
        <end position="372"/>
    </location>
</feature>
<feature type="signal peptide" evidence="2">
    <location>
        <begin position="1"/>
        <end position="23"/>
    </location>
</feature>
<sequence length="542" mass="60665">MGTMYYGRAVVLLLWIFCSSVISKPTNEDGQNGNPVVNMNADGEQGNGNPNPDRGSEILDNKSPDNPLAGQENSAPANGETSAQDNQERNIHVNQESSPPASQEHNPISNQDSDRQTNPGGNTAANEGTDHQNQRQQSDVHNQVTDNENPQKSAVQQTEEVDWGHADTANVMMRLSINQEQNVQTEQQQHADQQQQTQQQQQTEQQQHTDQQQQEQQQQHAQQQQQSEQQQQTQEEVRTDKTEIAHEASESTQQDHTGEQTNAGHDIGVLEPEHVLHGDDGHGDHHAGAENATSIKEQEEARVQDAQERIAVEKQEMEDVQPKVVGSNVHDSLSRRIAEFVKDKQFSPENADEAIHGGHHVHEEKDGGRPKDVQTGNVESIVHGEDGVHDDHHKKDDKGPLTVDPEQMMHAGQGDDHPHDRHENEPVGESPNGTLLSDNNRRTKNQSQNNQGDFGIDLEPIVHEGEHVHGKAGSQKSRNKVRYQDIIELGLSQELLKGIDLSKLLEQEKKEMEAWQHDKNERKGMSEEDNSETEQNALFWQK</sequence>
<feature type="compositionally biased region" description="Polar residues" evidence="1">
    <location>
        <begin position="25"/>
        <end position="37"/>
    </location>
</feature>
<dbReference type="EMBL" id="CAJHNH020000760">
    <property type="protein sequence ID" value="CAG5119697.1"/>
    <property type="molecule type" value="Genomic_DNA"/>
</dbReference>
<accession>A0A8S3YR21</accession>
<feature type="compositionally biased region" description="Basic and acidic residues" evidence="1">
    <location>
        <begin position="296"/>
        <end position="307"/>
    </location>
</feature>